<evidence type="ECO:0000313" key="2">
    <source>
        <dbReference type="EMBL" id="CAA9412105.1"/>
    </source>
</evidence>
<dbReference type="InterPro" id="IPR023393">
    <property type="entry name" value="START-like_dom_sf"/>
</dbReference>
<gene>
    <name evidence="2" type="ORF">AVDCRST_MAG64-2427</name>
</gene>
<dbReference type="InterPro" id="IPR019587">
    <property type="entry name" value="Polyketide_cyclase/dehydratase"/>
</dbReference>
<evidence type="ECO:0008006" key="3">
    <source>
        <dbReference type="Google" id="ProtNLM"/>
    </source>
</evidence>
<dbReference type="Gene3D" id="3.30.530.20">
    <property type="match status" value="1"/>
</dbReference>
<name>A0A6J4PGD3_9BACT</name>
<dbReference type="CDD" id="cd07818">
    <property type="entry name" value="SRPBCC_1"/>
    <property type="match status" value="1"/>
</dbReference>
<evidence type="ECO:0000256" key="1">
    <source>
        <dbReference type="SAM" id="MobiDB-lite"/>
    </source>
</evidence>
<sequence length="182" mass="19787">MLIPSLIVVAVVVAVLVFLIARQPSTFKVVRSAAVPGPPEDLFEHVNDLRSWEAWSPWAKRDPTMRQTYDGPPAGVGATSEWSGNREVGAGRMTITESVPHERVGLRLDFLKPFAATHTAEFTFAPDGDRTVVTWSMSGDKIFASRVICLFMDMDKMIGRDFEQGLAALAALAAVRPAMAAG</sequence>
<organism evidence="2">
    <name type="scientific">uncultured Phycisphaerae bacterium</name>
    <dbReference type="NCBI Taxonomy" id="904963"/>
    <lineage>
        <taxon>Bacteria</taxon>
        <taxon>Pseudomonadati</taxon>
        <taxon>Planctomycetota</taxon>
        <taxon>Phycisphaerae</taxon>
        <taxon>environmental samples</taxon>
    </lineage>
</organism>
<feature type="region of interest" description="Disordered" evidence="1">
    <location>
        <begin position="63"/>
        <end position="83"/>
    </location>
</feature>
<dbReference type="Pfam" id="PF10604">
    <property type="entry name" value="Polyketide_cyc2"/>
    <property type="match status" value="1"/>
</dbReference>
<dbReference type="EMBL" id="CADCUQ010000529">
    <property type="protein sequence ID" value="CAA9412105.1"/>
    <property type="molecule type" value="Genomic_DNA"/>
</dbReference>
<proteinExistence type="predicted"/>
<dbReference type="AlphaFoldDB" id="A0A6J4PGD3"/>
<dbReference type="SUPFAM" id="SSF55961">
    <property type="entry name" value="Bet v1-like"/>
    <property type="match status" value="1"/>
</dbReference>
<accession>A0A6J4PGD3</accession>
<reference evidence="2" key="1">
    <citation type="submission" date="2020-02" db="EMBL/GenBank/DDBJ databases">
        <authorList>
            <person name="Meier V. D."/>
        </authorList>
    </citation>
    <scope>NUCLEOTIDE SEQUENCE</scope>
    <source>
        <strain evidence="2">AVDCRST_MAG64</strain>
    </source>
</reference>
<protein>
    <recommendedName>
        <fullName evidence="3">Polyketide cyclase</fullName>
    </recommendedName>
</protein>